<evidence type="ECO:0008006" key="4">
    <source>
        <dbReference type="Google" id="ProtNLM"/>
    </source>
</evidence>
<dbReference type="Pfam" id="PF05656">
    <property type="entry name" value="DUF805"/>
    <property type="match status" value="1"/>
</dbReference>
<dbReference type="InterPro" id="IPR008523">
    <property type="entry name" value="DUF805"/>
</dbReference>
<organism evidence="2 3">
    <name type="scientific">Butyricicoccus pullicaecorum</name>
    <dbReference type="NCBI Taxonomy" id="501571"/>
    <lineage>
        <taxon>Bacteria</taxon>
        <taxon>Bacillati</taxon>
        <taxon>Bacillota</taxon>
        <taxon>Clostridia</taxon>
        <taxon>Eubacteriales</taxon>
        <taxon>Butyricicoccaceae</taxon>
        <taxon>Butyricicoccus</taxon>
    </lineage>
</organism>
<dbReference type="Proteomes" id="UP000195897">
    <property type="component" value="Unassembled WGS sequence"/>
</dbReference>
<dbReference type="PANTHER" id="PTHR34980">
    <property type="entry name" value="INNER MEMBRANE PROTEIN-RELATED-RELATED"/>
    <property type="match status" value="1"/>
</dbReference>
<dbReference type="EMBL" id="NFKK01000004">
    <property type="protein sequence ID" value="OUP53499.1"/>
    <property type="molecule type" value="Genomic_DNA"/>
</dbReference>
<keyword evidence="1" id="KW-1133">Transmembrane helix</keyword>
<keyword evidence="1" id="KW-0472">Membrane</keyword>
<dbReference type="PANTHER" id="PTHR34980:SF2">
    <property type="entry name" value="INNER MEMBRANE PROTEIN YHAH-RELATED"/>
    <property type="match status" value="1"/>
</dbReference>
<evidence type="ECO:0000313" key="2">
    <source>
        <dbReference type="EMBL" id="OUP53499.1"/>
    </source>
</evidence>
<name>A0A1Y4LDB6_9FIRM</name>
<keyword evidence="1" id="KW-0812">Transmembrane</keyword>
<feature type="transmembrane region" description="Helical" evidence="1">
    <location>
        <begin position="52"/>
        <end position="70"/>
    </location>
</feature>
<dbReference type="AlphaFoldDB" id="A0A1Y4LDB6"/>
<comment type="caution">
    <text evidence="2">The sequence shown here is derived from an EMBL/GenBank/DDBJ whole genome shotgun (WGS) entry which is preliminary data.</text>
</comment>
<evidence type="ECO:0000256" key="1">
    <source>
        <dbReference type="SAM" id="Phobius"/>
    </source>
</evidence>
<reference evidence="3" key="1">
    <citation type="submission" date="2017-04" db="EMBL/GenBank/DDBJ databases">
        <title>Function of individual gut microbiota members based on whole genome sequencing of pure cultures obtained from chicken caecum.</title>
        <authorList>
            <person name="Medvecky M."/>
            <person name="Cejkova D."/>
            <person name="Polansky O."/>
            <person name="Karasova D."/>
            <person name="Kubasova T."/>
            <person name="Cizek A."/>
            <person name="Rychlik I."/>
        </authorList>
    </citation>
    <scope>NUCLEOTIDE SEQUENCE [LARGE SCALE GENOMIC DNA]</scope>
    <source>
        <strain evidence="3">An180</strain>
    </source>
</reference>
<accession>A0A1Y4LDB6</accession>
<dbReference type="GO" id="GO:0005886">
    <property type="term" value="C:plasma membrane"/>
    <property type="evidence" value="ECO:0007669"/>
    <property type="project" value="TreeGrafter"/>
</dbReference>
<evidence type="ECO:0000313" key="3">
    <source>
        <dbReference type="Proteomes" id="UP000195897"/>
    </source>
</evidence>
<feature type="transmembrane region" description="Helical" evidence="1">
    <location>
        <begin position="28"/>
        <end position="46"/>
    </location>
</feature>
<feature type="transmembrane region" description="Helical" evidence="1">
    <location>
        <begin position="77"/>
        <end position="97"/>
    </location>
</feature>
<gene>
    <name evidence="2" type="ORF">B5F17_05690</name>
</gene>
<protein>
    <recommendedName>
        <fullName evidence="4">DUF805 domain-containing protein</fullName>
    </recommendedName>
</protein>
<dbReference type="RefSeq" id="WP_087371703.1">
    <property type="nucleotide sequence ID" value="NZ_JBKTCX010000015.1"/>
</dbReference>
<sequence length="116" mass="12982">METNAFGAFIEMWARAFDFSGRTRRATYWEAFLITIAISLLLGAFFPYADVIFTVLAAIPMLSMAVRRLHDIDKRGWWVLLGLIPFGGIAVCVMLLMDSDGANRFGDSPKYGKVPL</sequence>
<proteinExistence type="predicted"/>